<evidence type="ECO:0000256" key="5">
    <source>
        <dbReference type="ARBA" id="ARBA00022989"/>
    </source>
</evidence>
<feature type="transmembrane region" description="Helical" evidence="7">
    <location>
        <begin position="142"/>
        <end position="167"/>
    </location>
</feature>
<dbReference type="PANTHER" id="PTHR43663">
    <property type="entry name" value="CHROMATE TRANSPORT PROTEIN-RELATED"/>
    <property type="match status" value="1"/>
</dbReference>
<reference evidence="8 9" key="1">
    <citation type="submission" date="2015-06" db="EMBL/GenBank/DDBJ databases">
        <title>Genome sequencing of Thermotogales isolates from hydrothermal vents.</title>
        <authorList>
            <person name="Haverkamp T.H."/>
            <person name="Kublanov I.V."/>
            <person name="Nesbo C.L."/>
        </authorList>
    </citation>
    <scope>NUCLEOTIDE SEQUENCE [LARGE SCALE GENOMIC DNA]</scope>
    <source>
        <strain evidence="9">ik275mar</strain>
    </source>
</reference>
<evidence type="ECO:0000313" key="9">
    <source>
        <dbReference type="Proteomes" id="UP000242616"/>
    </source>
</evidence>
<keyword evidence="6 7" id="KW-0472">Membrane</keyword>
<dbReference type="InterPro" id="IPR052518">
    <property type="entry name" value="CHR_Transporter"/>
</dbReference>
<protein>
    <submittedName>
        <fullName evidence="8">Chromate transporter</fullName>
    </submittedName>
</protein>
<comment type="subcellular location">
    <subcellularLocation>
        <location evidence="1">Cell membrane</location>
        <topology evidence="1">Multi-pass membrane protein</topology>
    </subcellularLocation>
</comment>
<accession>A0ABX3IN04</accession>
<keyword evidence="9" id="KW-1185">Reference proteome</keyword>
<feature type="transmembrane region" description="Helical" evidence="7">
    <location>
        <begin position="110"/>
        <end position="130"/>
    </location>
</feature>
<feature type="transmembrane region" description="Helical" evidence="7">
    <location>
        <begin position="75"/>
        <end position="98"/>
    </location>
</feature>
<gene>
    <name evidence="8" type="ORF">XJ44_01100</name>
</gene>
<name>A0ABX3IN04_9BACT</name>
<sequence length="174" mass="19551">MKKDYSKLWEIFTKFFVTSALTLGGGYAMVPIFKRKFSNYMDDEKFGKILSLAQSMPGPIAINMAILIGEEVFGIWGIVFAVFGVLIPPVLVIVLAGTLVGKYSNELSPLFNGIYASILGLVLGVLYSIVRLQKWDKQKIIVLGLALLVVFFFKSMVIPVFILIVWWEYARRIS</sequence>
<keyword evidence="5 7" id="KW-1133">Transmembrane helix</keyword>
<organism evidence="8 9">
    <name type="scientific">Thermosipho affectus</name>
    <dbReference type="NCBI Taxonomy" id="660294"/>
    <lineage>
        <taxon>Bacteria</taxon>
        <taxon>Thermotogati</taxon>
        <taxon>Thermotogota</taxon>
        <taxon>Thermotogae</taxon>
        <taxon>Thermotogales</taxon>
        <taxon>Fervidobacteriaceae</taxon>
        <taxon>Thermosipho</taxon>
    </lineage>
</organism>
<evidence type="ECO:0000256" key="3">
    <source>
        <dbReference type="ARBA" id="ARBA00022475"/>
    </source>
</evidence>
<evidence type="ECO:0000256" key="6">
    <source>
        <dbReference type="ARBA" id="ARBA00023136"/>
    </source>
</evidence>
<evidence type="ECO:0000256" key="7">
    <source>
        <dbReference type="SAM" id="Phobius"/>
    </source>
</evidence>
<comment type="caution">
    <text evidence="8">The sequence shown here is derived from an EMBL/GenBank/DDBJ whole genome shotgun (WGS) entry which is preliminary data.</text>
</comment>
<feature type="transmembrane region" description="Helical" evidence="7">
    <location>
        <begin position="12"/>
        <end position="29"/>
    </location>
</feature>
<evidence type="ECO:0000256" key="1">
    <source>
        <dbReference type="ARBA" id="ARBA00004651"/>
    </source>
</evidence>
<dbReference type="PANTHER" id="PTHR43663:SF2">
    <property type="entry name" value="CHROMATE TRANSPORT PROTEIN-RELATED"/>
    <property type="match status" value="1"/>
</dbReference>
<proteinExistence type="inferred from homology"/>
<dbReference type="Proteomes" id="UP000242616">
    <property type="component" value="Unassembled WGS sequence"/>
</dbReference>
<comment type="similarity">
    <text evidence="2">Belongs to the chromate ion transporter (CHR) (TC 2.A.51) family.</text>
</comment>
<keyword evidence="3" id="KW-1003">Cell membrane</keyword>
<keyword evidence="4 7" id="KW-0812">Transmembrane</keyword>
<feature type="transmembrane region" description="Helical" evidence="7">
    <location>
        <begin position="49"/>
        <end position="68"/>
    </location>
</feature>
<dbReference type="Pfam" id="PF02417">
    <property type="entry name" value="Chromate_transp"/>
    <property type="match status" value="1"/>
</dbReference>
<dbReference type="InterPro" id="IPR003370">
    <property type="entry name" value="Chromate_transpt"/>
</dbReference>
<evidence type="ECO:0000313" key="8">
    <source>
        <dbReference type="EMBL" id="ONN28003.1"/>
    </source>
</evidence>
<evidence type="ECO:0000256" key="4">
    <source>
        <dbReference type="ARBA" id="ARBA00022692"/>
    </source>
</evidence>
<evidence type="ECO:0000256" key="2">
    <source>
        <dbReference type="ARBA" id="ARBA00005262"/>
    </source>
</evidence>
<dbReference type="EMBL" id="LBFC01000003">
    <property type="protein sequence ID" value="ONN28003.1"/>
    <property type="molecule type" value="Genomic_DNA"/>
</dbReference>